<keyword evidence="3 7" id="KW-0812">Transmembrane</keyword>
<dbReference type="InterPro" id="IPR047928">
    <property type="entry name" value="Perm_prefix_1"/>
</dbReference>
<evidence type="ECO:0000256" key="6">
    <source>
        <dbReference type="ARBA" id="ARBA00038076"/>
    </source>
</evidence>
<feature type="transmembrane region" description="Helical" evidence="7">
    <location>
        <begin position="369"/>
        <end position="394"/>
    </location>
</feature>
<keyword evidence="5 7" id="KW-0472">Membrane</keyword>
<dbReference type="EMBL" id="CADCTU010000796">
    <property type="protein sequence ID" value="CAA9354353.1"/>
    <property type="molecule type" value="Genomic_DNA"/>
</dbReference>
<evidence type="ECO:0000256" key="1">
    <source>
        <dbReference type="ARBA" id="ARBA00004651"/>
    </source>
</evidence>
<dbReference type="Pfam" id="PF12704">
    <property type="entry name" value="MacB_PCD"/>
    <property type="match status" value="1"/>
</dbReference>
<evidence type="ECO:0000256" key="3">
    <source>
        <dbReference type="ARBA" id="ARBA00022692"/>
    </source>
</evidence>
<evidence type="ECO:0000259" key="9">
    <source>
        <dbReference type="Pfam" id="PF12704"/>
    </source>
</evidence>
<evidence type="ECO:0000256" key="2">
    <source>
        <dbReference type="ARBA" id="ARBA00022475"/>
    </source>
</evidence>
<gene>
    <name evidence="10" type="ORF">AVDCRST_MAG11-3726</name>
</gene>
<accession>A0A6J4MBL1</accession>
<dbReference type="PANTHER" id="PTHR30572:SF4">
    <property type="entry name" value="ABC TRANSPORTER PERMEASE YTRF"/>
    <property type="match status" value="1"/>
</dbReference>
<protein>
    <submittedName>
        <fullName evidence="10">Uncharacterized protein</fullName>
    </submittedName>
</protein>
<dbReference type="NCBIfam" id="NF038403">
    <property type="entry name" value="perm_prefix_1"/>
    <property type="match status" value="1"/>
</dbReference>
<feature type="transmembrane region" description="Helical" evidence="7">
    <location>
        <begin position="105"/>
        <end position="127"/>
    </location>
</feature>
<organism evidence="10">
    <name type="scientific">uncultured Gemmatimonadaceae bacterium</name>
    <dbReference type="NCBI Taxonomy" id="246130"/>
    <lineage>
        <taxon>Bacteria</taxon>
        <taxon>Pseudomonadati</taxon>
        <taxon>Gemmatimonadota</taxon>
        <taxon>Gemmatimonadia</taxon>
        <taxon>Gemmatimonadales</taxon>
        <taxon>Gemmatimonadaceae</taxon>
        <taxon>environmental samples</taxon>
    </lineage>
</organism>
<keyword evidence="2" id="KW-1003">Cell membrane</keyword>
<keyword evidence="4 7" id="KW-1133">Transmembrane helix</keyword>
<reference evidence="10" key="1">
    <citation type="submission" date="2020-02" db="EMBL/GenBank/DDBJ databases">
        <authorList>
            <person name="Meier V. D."/>
        </authorList>
    </citation>
    <scope>NUCLEOTIDE SEQUENCE</scope>
    <source>
        <strain evidence="10">AVDCRST_MAG11</strain>
    </source>
</reference>
<evidence type="ECO:0000256" key="5">
    <source>
        <dbReference type="ARBA" id="ARBA00023136"/>
    </source>
</evidence>
<feature type="non-terminal residue" evidence="10">
    <location>
        <position position="454"/>
    </location>
</feature>
<proteinExistence type="inferred from homology"/>
<comment type="similarity">
    <text evidence="6">Belongs to the ABC-4 integral membrane protein family.</text>
</comment>
<name>A0A6J4MBL1_9BACT</name>
<evidence type="ECO:0000313" key="10">
    <source>
        <dbReference type="EMBL" id="CAA9354353.1"/>
    </source>
</evidence>
<dbReference type="Pfam" id="PF02687">
    <property type="entry name" value="FtsX"/>
    <property type="match status" value="1"/>
</dbReference>
<dbReference type="AlphaFoldDB" id="A0A6J4MBL1"/>
<evidence type="ECO:0000256" key="4">
    <source>
        <dbReference type="ARBA" id="ARBA00022989"/>
    </source>
</evidence>
<dbReference type="PANTHER" id="PTHR30572">
    <property type="entry name" value="MEMBRANE COMPONENT OF TRANSPORTER-RELATED"/>
    <property type="match status" value="1"/>
</dbReference>
<dbReference type="GO" id="GO:0005886">
    <property type="term" value="C:plasma membrane"/>
    <property type="evidence" value="ECO:0007669"/>
    <property type="project" value="UniProtKB-SubCell"/>
</dbReference>
<sequence>MLRPRVRRLFRLAVRGAGRTEADVDAELRLHLELRVEQLVREGWTPAEAEAEARRRFGPSWSGAVRDLHRSGHAREERLAMREQLDSLRLDLRHALRGLRRAPRFASAAVLTLALGLGATTVIVSLVDHIVLRPLPYAHPERLVVVREVVGELRAVYPTMPANAGHFLAMRRLCGACEGVAAIKRAAVTLTGDGDPQRLGAARVSATLFPLLGVRPALGRGFRDEEDQPGRDRVVVLSDAFWRRQFGADPGVVGRAVTLNDATFVVVGVLPPGGGVPGGDALGALVGLPREVDVYRPLALTEREAESPGGFDYAVIARLRPGVTPGRAQAQLDAIVAGVVERAGGPPGSLRAAVVPLHAQVVGDAGRPLLLLLSAVGAVLLIVCVNLTSLTLARNAGRQREAAVRVALGAGRGRLARLALAESLAVALAGAALGLLLAHWGVRALVALAPATLP</sequence>
<dbReference type="GO" id="GO:0022857">
    <property type="term" value="F:transmembrane transporter activity"/>
    <property type="evidence" value="ECO:0007669"/>
    <property type="project" value="TreeGrafter"/>
</dbReference>
<evidence type="ECO:0000256" key="7">
    <source>
        <dbReference type="SAM" id="Phobius"/>
    </source>
</evidence>
<comment type="subcellular location">
    <subcellularLocation>
        <location evidence="1">Cell membrane</location>
        <topology evidence="1">Multi-pass membrane protein</topology>
    </subcellularLocation>
</comment>
<feature type="domain" description="MacB-like periplasmic core" evidence="9">
    <location>
        <begin position="109"/>
        <end position="334"/>
    </location>
</feature>
<evidence type="ECO:0000259" key="8">
    <source>
        <dbReference type="Pfam" id="PF02687"/>
    </source>
</evidence>
<feature type="domain" description="ABC3 transporter permease C-terminal" evidence="8">
    <location>
        <begin position="375"/>
        <end position="445"/>
    </location>
</feature>
<dbReference type="InterPro" id="IPR003838">
    <property type="entry name" value="ABC3_permease_C"/>
</dbReference>
<feature type="transmembrane region" description="Helical" evidence="7">
    <location>
        <begin position="415"/>
        <end position="440"/>
    </location>
</feature>
<dbReference type="InterPro" id="IPR050250">
    <property type="entry name" value="Macrolide_Exporter_MacB"/>
</dbReference>
<dbReference type="InterPro" id="IPR025857">
    <property type="entry name" value="MacB_PCD"/>
</dbReference>